<dbReference type="EMBL" id="CAMTCP010000044">
    <property type="protein sequence ID" value="CAI3543171.1"/>
    <property type="molecule type" value="Genomic_DNA"/>
</dbReference>
<dbReference type="InterPro" id="IPR015315">
    <property type="entry name" value="DUF1963"/>
</dbReference>
<name>A0A2A7MFB3_9CLOT</name>
<comment type="caution">
    <text evidence="2">The sequence shown here is derived from an EMBL/GenBank/DDBJ whole genome shotgun (WGS) entry which is preliminary data.</text>
</comment>
<dbReference type="PANTHER" id="PTHR36436">
    <property type="entry name" value="SLL5081 PROTEIN"/>
    <property type="match status" value="1"/>
</dbReference>
<protein>
    <submittedName>
        <fullName evidence="2">DUF1963 domain-containing protein</fullName>
    </submittedName>
</protein>
<dbReference type="Pfam" id="PF09234">
    <property type="entry name" value="DUF1963"/>
    <property type="match status" value="1"/>
</dbReference>
<dbReference type="InterPro" id="IPR035948">
    <property type="entry name" value="YwqG-like_sf"/>
</dbReference>
<dbReference type="STRING" id="137838.GCA_001458595_01705"/>
<evidence type="ECO:0000313" key="1">
    <source>
        <dbReference type="EMBL" id="CAI3543171.1"/>
    </source>
</evidence>
<keyword evidence="3" id="KW-1185">Reference proteome</keyword>
<evidence type="ECO:0000313" key="2">
    <source>
        <dbReference type="EMBL" id="PEG30395.1"/>
    </source>
</evidence>
<dbReference type="EMBL" id="PDCJ01000001">
    <property type="protein sequence ID" value="PEG30395.1"/>
    <property type="molecule type" value="Genomic_DNA"/>
</dbReference>
<organism evidence="2 3">
    <name type="scientific">Clostridium neonatale</name>
    <dbReference type="NCBI Taxonomy" id="137838"/>
    <lineage>
        <taxon>Bacteria</taxon>
        <taxon>Bacillati</taxon>
        <taxon>Bacillota</taxon>
        <taxon>Clostridia</taxon>
        <taxon>Eubacteriales</taxon>
        <taxon>Clostridiaceae</taxon>
        <taxon>Clostridium</taxon>
    </lineage>
</organism>
<proteinExistence type="predicted"/>
<dbReference type="RefSeq" id="WP_058294566.1">
    <property type="nucleotide sequence ID" value="NZ_CAKJVF010000231.1"/>
</dbReference>
<dbReference type="SUPFAM" id="SSF103032">
    <property type="entry name" value="Hypothetical protein YwqG"/>
    <property type="match status" value="1"/>
</dbReference>
<dbReference type="Proteomes" id="UP000220840">
    <property type="component" value="Unassembled WGS sequence"/>
</dbReference>
<reference evidence="1" key="2">
    <citation type="submission" date="2022-10" db="EMBL/GenBank/DDBJ databases">
        <authorList>
            <person name="Aires J."/>
            <person name="Mesa V."/>
        </authorList>
    </citation>
    <scope>NUCLEOTIDE SEQUENCE</scope>
    <source>
        <strain evidence="1">Clostridium neonatale JD116</strain>
    </source>
</reference>
<dbReference type="AlphaFoldDB" id="A0A2A7MFB3"/>
<sequence>MIKYEIPEILKEHEAIIMENTRYSNEITFKIEETKPWDSKLGGCPYLECIEDYPLDNEGKAMAFLAQINLSDLKNLNELPSKGLLQFFITNDDMYGLDSPIIVNYIENYKESEEDLVRENPYENEYEEGLPFSNNGKMYFELREMPISSSLDKFDELFEDNLSPEQYNRLQDDCYACDSRVGGYPYFVQNDYGFEENDFLLLQLDIDDTCGIMFGDSGNCTFSISKEDLRNRDFSKVVYDWQCC</sequence>
<accession>A0A2A7MFB3</accession>
<dbReference type="OrthoDB" id="57088at2"/>
<evidence type="ECO:0000313" key="3">
    <source>
        <dbReference type="Proteomes" id="UP000220840"/>
    </source>
</evidence>
<dbReference type="Proteomes" id="UP001189143">
    <property type="component" value="Unassembled WGS sequence"/>
</dbReference>
<reference evidence="2 3" key="1">
    <citation type="submission" date="2017-10" db="EMBL/GenBank/DDBJ databases">
        <title>Effective Description of Clostridium neonatale sp. nov. linked to necrotizing enterocolitis in neonates and a clarification of species assignable to the genus Clostridium (Prazmowski 1880) emend. Lawson and Rainey 2016.</title>
        <authorList>
            <person name="Bernard K."/>
            <person name="Burdz T."/>
            <person name="Wiebe D."/>
            <person name="Balcewich B."/>
            <person name="Alfa M."/>
            <person name="Bernier A.-M."/>
        </authorList>
    </citation>
    <scope>NUCLEOTIDE SEQUENCE [LARGE SCALE GENOMIC DNA]</scope>
    <source>
        <strain evidence="2 3">LCDC99A005</strain>
    </source>
</reference>
<dbReference type="Gene3D" id="2.30.320.10">
    <property type="entry name" value="YwqG-like"/>
    <property type="match status" value="1"/>
</dbReference>
<gene>
    <name evidence="1" type="ORF">CNEO2_130060</name>
    <name evidence="2" type="ORF">CQ394_01320</name>
</gene>
<dbReference type="PANTHER" id="PTHR36436:SF6">
    <property type="entry name" value="SLL5081 PROTEIN"/>
    <property type="match status" value="1"/>
</dbReference>